<feature type="region of interest" description="Disordered" evidence="1">
    <location>
        <begin position="1"/>
        <end position="72"/>
    </location>
</feature>
<gene>
    <name evidence="2" type="ORF">SDC9_196989</name>
</gene>
<organism evidence="2">
    <name type="scientific">bioreactor metagenome</name>
    <dbReference type="NCBI Taxonomy" id="1076179"/>
    <lineage>
        <taxon>unclassified sequences</taxon>
        <taxon>metagenomes</taxon>
        <taxon>ecological metagenomes</taxon>
    </lineage>
</organism>
<accession>A0A645IFW4</accession>
<proteinExistence type="predicted"/>
<comment type="caution">
    <text evidence="2">The sequence shown here is derived from an EMBL/GenBank/DDBJ whole genome shotgun (WGS) entry which is preliminary data.</text>
</comment>
<evidence type="ECO:0000313" key="2">
    <source>
        <dbReference type="EMBL" id="MPN49369.1"/>
    </source>
</evidence>
<protein>
    <submittedName>
        <fullName evidence="2">Uncharacterized protein</fullName>
    </submittedName>
</protein>
<reference evidence="2" key="1">
    <citation type="submission" date="2019-08" db="EMBL/GenBank/DDBJ databases">
        <authorList>
            <person name="Kucharzyk K."/>
            <person name="Murdoch R.W."/>
            <person name="Higgins S."/>
            <person name="Loffler F."/>
        </authorList>
    </citation>
    <scope>NUCLEOTIDE SEQUENCE</scope>
</reference>
<evidence type="ECO:0000256" key="1">
    <source>
        <dbReference type="SAM" id="MobiDB-lite"/>
    </source>
</evidence>
<feature type="compositionally biased region" description="Basic and acidic residues" evidence="1">
    <location>
        <begin position="28"/>
        <end position="38"/>
    </location>
</feature>
<name>A0A645IFW4_9ZZZZ</name>
<dbReference type="EMBL" id="VSSQ01112554">
    <property type="protein sequence ID" value="MPN49369.1"/>
    <property type="molecule type" value="Genomic_DNA"/>
</dbReference>
<dbReference type="AlphaFoldDB" id="A0A645IFW4"/>
<sequence length="72" mass="7606">MRDCKQRTARSRPGNGGQMKTAAAPIDRTGEFRSRNQAREISGTARPQEGSGCSGYEQAKVDPGNGGLIPGD</sequence>